<dbReference type="GO" id="GO:0006508">
    <property type="term" value="P:proteolysis"/>
    <property type="evidence" value="ECO:0007669"/>
    <property type="project" value="UniProtKB-KW"/>
</dbReference>
<gene>
    <name evidence="11" type="primary">LAP1_1</name>
    <name evidence="11" type="ORF">HK099_003120</name>
</gene>
<evidence type="ECO:0000259" key="10">
    <source>
        <dbReference type="Pfam" id="PF04389"/>
    </source>
</evidence>
<evidence type="ECO:0000313" key="11">
    <source>
        <dbReference type="EMBL" id="KAJ3199530.1"/>
    </source>
</evidence>
<dbReference type="Pfam" id="PF04389">
    <property type="entry name" value="Peptidase_M28"/>
    <property type="match status" value="1"/>
</dbReference>
<keyword evidence="3 9" id="KW-0645">Protease</keyword>
<dbReference type="PANTHER" id="PTHR12147:SF56">
    <property type="entry name" value="AMINOPEPTIDASE YDR415C-RELATED"/>
    <property type="match status" value="1"/>
</dbReference>
<evidence type="ECO:0000256" key="6">
    <source>
        <dbReference type="ARBA" id="ARBA00022801"/>
    </source>
</evidence>
<keyword evidence="6 9" id="KW-0378">Hydrolase</keyword>
<reference evidence="11" key="1">
    <citation type="submission" date="2020-05" db="EMBL/GenBank/DDBJ databases">
        <title>Phylogenomic resolution of chytrid fungi.</title>
        <authorList>
            <person name="Stajich J.E."/>
            <person name="Amses K."/>
            <person name="Simmons R."/>
            <person name="Seto K."/>
            <person name="Myers J."/>
            <person name="Bonds A."/>
            <person name="Quandt C.A."/>
            <person name="Barry K."/>
            <person name="Liu P."/>
            <person name="Grigoriev I."/>
            <person name="Longcore J.E."/>
            <person name="James T.Y."/>
        </authorList>
    </citation>
    <scope>NUCLEOTIDE SEQUENCE</scope>
    <source>
        <strain evidence="11">JEL0476</strain>
    </source>
</reference>
<comment type="cofactor">
    <cofactor evidence="1">
        <name>Zn(2+)</name>
        <dbReference type="ChEBI" id="CHEBI:29105"/>
    </cofactor>
</comment>
<accession>A0AAD5TSU1</accession>
<dbReference type="InterPro" id="IPR007484">
    <property type="entry name" value="Peptidase_M28"/>
</dbReference>
<dbReference type="GO" id="GO:0004177">
    <property type="term" value="F:aminopeptidase activity"/>
    <property type="evidence" value="ECO:0007669"/>
    <property type="project" value="UniProtKB-KW"/>
</dbReference>
<evidence type="ECO:0000256" key="1">
    <source>
        <dbReference type="ARBA" id="ARBA00001947"/>
    </source>
</evidence>
<dbReference type="GO" id="GO:0008235">
    <property type="term" value="F:metalloexopeptidase activity"/>
    <property type="evidence" value="ECO:0007669"/>
    <property type="project" value="InterPro"/>
</dbReference>
<keyword evidence="5" id="KW-0732">Signal</keyword>
<dbReference type="PANTHER" id="PTHR12147">
    <property type="entry name" value="METALLOPEPTIDASE M28 FAMILY MEMBER"/>
    <property type="match status" value="1"/>
</dbReference>
<name>A0AAD5TSU1_9FUNG</name>
<evidence type="ECO:0000256" key="3">
    <source>
        <dbReference type="ARBA" id="ARBA00022670"/>
    </source>
</evidence>
<dbReference type="AlphaFoldDB" id="A0AAD5TSU1"/>
<sequence length="278" mass="31118">KPVHQNVVKPLTSSIDTKYMKDFLTTFSGFKTRYYKSPSGKESSIWLLNQVKDIANKANTSKVSIQVEPFEHSWGQNSVIARIVPVGPPKLEGVTIVGAHQDSVNQWNPWFGRSPGADDDGSGTTTIFETFRILVNSGYTPDRVLEFHWYSAEEGGLLGSQAVASKYRSENAVVAGMFQVDMTGYKPPNKKEVIGINTDFVDPKATQFLRVLSEEYVDIAHSDTKCGYGYPSVFVFESDFQDHSPYIHTSDDTVDHINFDHMKQFVKLVISWAVEMSA</sequence>
<comment type="caution">
    <text evidence="11">The sequence shown here is derived from an EMBL/GenBank/DDBJ whole genome shotgun (WGS) entry which is preliminary data.</text>
</comment>
<dbReference type="EMBL" id="JADGJW010002092">
    <property type="protein sequence ID" value="KAJ3199530.1"/>
    <property type="molecule type" value="Genomic_DNA"/>
</dbReference>
<proteinExistence type="inferred from homology"/>
<evidence type="ECO:0000256" key="7">
    <source>
        <dbReference type="ARBA" id="ARBA00022833"/>
    </source>
</evidence>
<dbReference type="Proteomes" id="UP001211065">
    <property type="component" value="Unassembled WGS sequence"/>
</dbReference>
<dbReference type="EC" id="3.4.-.-" evidence="9"/>
<keyword evidence="4 9" id="KW-0479">Metal-binding</keyword>
<protein>
    <recommendedName>
        <fullName evidence="9">Peptide hydrolase</fullName>
        <ecNumber evidence="9">3.4.-.-</ecNumber>
    </recommendedName>
</protein>
<dbReference type="InterPro" id="IPR045175">
    <property type="entry name" value="M28_fam"/>
</dbReference>
<dbReference type="GO" id="GO:0046872">
    <property type="term" value="F:metal ion binding"/>
    <property type="evidence" value="ECO:0007669"/>
    <property type="project" value="UniProtKB-KW"/>
</dbReference>
<evidence type="ECO:0000256" key="2">
    <source>
        <dbReference type="ARBA" id="ARBA00022438"/>
    </source>
</evidence>
<keyword evidence="7 9" id="KW-0862">Zinc</keyword>
<keyword evidence="2 11" id="KW-0031">Aminopeptidase</keyword>
<keyword evidence="12" id="KW-1185">Reference proteome</keyword>
<comment type="similarity">
    <text evidence="8">Belongs to the peptidase M28 family. M28E subfamily.</text>
</comment>
<feature type="domain" description="Peptidase M28" evidence="10">
    <location>
        <begin position="79"/>
        <end position="271"/>
    </location>
</feature>
<evidence type="ECO:0000256" key="8">
    <source>
        <dbReference type="ARBA" id="ARBA00043962"/>
    </source>
</evidence>
<dbReference type="Gene3D" id="3.40.630.10">
    <property type="entry name" value="Zn peptidases"/>
    <property type="match status" value="1"/>
</dbReference>
<evidence type="ECO:0000256" key="9">
    <source>
        <dbReference type="RuleBase" id="RU361240"/>
    </source>
</evidence>
<evidence type="ECO:0000313" key="12">
    <source>
        <dbReference type="Proteomes" id="UP001211065"/>
    </source>
</evidence>
<evidence type="ECO:0000256" key="5">
    <source>
        <dbReference type="ARBA" id="ARBA00022729"/>
    </source>
</evidence>
<feature type="non-terminal residue" evidence="11">
    <location>
        <position position="1"/>
    </location>
</feature>
<organism evidence="11 12">
    <name type="scientific">Clydaea vesicula</name>
    <dbReference type="NCBI Taxonomy" id="447962"/>
    <lineage>
        <taxon>Eukaryota</taxon>
        <taxon>Fungi</taxon>
        <taxon>Fungi incertae sedis</taxon>
        <taxon>Chytridiomycota</taxon>
        <taxon>Chytridiomycota incertae sedis</taxon>
        <taxon>Chytridiomycetes</taxon>
        <taxon>Lobulomycetales</taxon>
        <taxon>Lobulomycetaceae</taxon>
        <taxon>Clydaea</taxon>
    </lineage>
</organism>
<evidence type="ECO:0000256" key="4">
    <source>
        <dbReference type="ARBA" id="ARBA00022723"/>
    </source>
</evidence>
<dbReference type="SUPFAM" id="SSF53187">
    <property type="entry name" value="Zn-dependent exopeptidases"/>
    <property type="match status" value="1"/>
</dbReference>